<name>A0A364K827_9BACL</name>
<sequence length="40" mass="4814">MRPHVYKSRTDRPNWCYGEIGIARALYLSSKVINDYETFY</sequence>
<dbReference type="InterPro" id="IPR007822">
    <property type="entry name" value="LANC-like"/>
</dbReference>
<accession>A0A364K827</accession>
<dbReference type="GO" id="GO:0031179">
    <property type="term" value="P:peptide modification"/>
    <property type="evidence" value="ECO:0007669"/>
    <property type="project" value="InterPro"/>
</dbReference>
<proteinExistence type="predicted"/>
<gene>
    <name evidence="1" type="ORF">DL897_05545</name>
</gene>
<comment type="caution">
    <text evidence="1">The sequence shown here is derived from an EMBL/GenBank/DDBJ whole genome shotgun (WGS) entry which is preliminary data.</text>
</comment>
<keyword evidence="2" id="KW-1185">Reference proteome</keyword>
<evidence type="ECO:0000313" key="2">
    <source>
        <dbReference type="Proteomes" id="UP000251213"/>
    </source>
</evidence>
<dbReference type="Gene3D" id="1.50.10.20">
    <property type="match status" value="1"/>
</dbReference>
<dbReference type="Pfam" id="PF05147">
    <property type="entry name" value="LANC_like"/>
    <property type="match status" value="1"/>
</dbReference>
<dbReference type="EMBL" id="QJKK01000002">
    <property type="protein sequence ID" value="RAL26455.1"/>
    <property type="molecule type" value="Genomic_DNA"/>
</dbReference>
<protein>
    <submittedName>
        <fullName evidence="1">Uncharacterized protein</fullName>
    </submittedName>
</protein>
<evidence type="ECO:0000313" key="1">
    <source>
        <dbReference type="EMBL" id="RAL26455.1"/>
    </source>
</evidence>
<organism evidence="1 2">
    <name type="scientific">Thermoflavimicrobium daqui</name>
    <dbReference type="NCBI Taxonomy" id="2137476"/>
    <lineage>
        <taxon>Bacteria</taxon>
        <taxon>Bacillati</taxon>
        <taxon>Bacillota</taxon>
        <taxon>Bacilli</taxon>
        <taxon>Bacillales</taxon>
        <taxon>Thermoactinomycetaceae</taxon>
        <taxon>Thermoflavimicrobium</taxon>
    </lineage>
</organism>
<reference evidence="1 2" key="2">
    <citation type="submission" date="2018-06" db="EMBL/GenBank/DDBJ databases">
        <authorList>
            <person name="Zhirakovskaya E."/>
        </authorList>
    </citation>
    <scope>NUCLEOTIDE SEQUENCE [LARGE SCALE GENOMIC DNA]</scope>
    <source>
        <strain evidence="1 2">FBKL4.011</strain>
    </source>
</reference>
<dbReference type="SUPFAM" id="SSF158745">
    <property type="entry name" value="LanC-like"/>
    <property type="match status" value="1"/>
</dbReference>
<reference evidence="1 2" key="1">
    <citation type="submission" date="2018-06" db="EMBL/GenBank/DDBJ databases">
        <title>Thermoflavimicrobium daqus sp. nov., a thermophilic microbe isolated from Moutai-flavour Daqu.</title>
        <authorList>
            <person name="Wang X."/>
            <person name="Zhou H."/>
        </authorList>
    </citation>
    <scope>NUCLEOTIDE SEQUENCE [LARGE SCALE GENOMIC DNA]</scope>
    <source>
        <strain evidence="1 2">FBKL4.011</strain>
    </source>
</reference>
<dbReference type="OrthoDB" id="1882482at2"/>
<dbReference type="Proteomes" id="UP000251213">
    <property type="component" value="Unassembled WGS sequence"/>
</dbReference>
<dbReference type="AlphaFoldDB" id="A0A364K827"/>